<dbReference type="EMBL" id="MWDB01000022">
    <property type="protein sequence ID" value="OQB41176.1"/>
    <property type="molecule type" value="Genomic_DNA"/>
</dbReference>
<name>A0A1V5ZM77_9BACT</name>
<dbReference type="Gene3D" id="3.20.20.370">
    <property type="entry name" value="Glycoside hydrolase/deacetylase"/>
    <property type="match status" value="1"/>
</dbReference>
<feature type="domain" description="NodB homology" evidence="3">
    <location>
        <begin position="41"/>
        <end position="100"/>
    </location>
</feature>
<evidence type="ECO:0000259" key="3">
    <source>
        <dbReference type="PROSITE" id="PS51677"/>
    </source>
</evidence>
<dbReference type="SUPFAM" id="SSF88713">
    <property type="entry name" value="Glycoside hydrolase/deacetylase"/>
    <property type="match status" value="1"/>
</dbReference>
<dbReference type="Proteomes" id="UP000485621">
    <property type="component" value="Unassembled WGS sequence"/>
</dbReference>
<organism evidence="4">
    <name type="scientific">candidate division CPR1 bacterium ADurb.Bin160</name>
    <dbReference type="NCBI Taxonomy" id="1852826"/>
    <lineage>
        <taxon>Bacteria</taxon>
        <taxon>candidate division CPR1</taxon>
    </lineage>
</organism>
<dbReference type="EC" id="3.5.1.-" evidence="4"/>
<comment type="subcellular location">
    <subcellularLocation>
        <location evidence="1">Secreted</location>
    </subcellularLocation>
</comment>
<dbReference type="GO" id="GO:0016810">
    <property type="term" value="F:hydrolase activity, acting on carbon-nitrogen (but not peptide) bonds"/>
    <property type="evidence" value="ECO:0007669"/>
    <property type="project" value="InterPro"/>
</dbReference>
<reference evidence="4" key="1">
    <citation type="submission" date="2017-02" db="EMBL/GenBank/DDBJ databases">
        <title>Delving into the versatile metabolic prowess of the omnipresent phylum Bacteroidetes.</title>
        <authorList>
            <person name="Nobu M.K."/>
            <person name="Mei R."/>
            <person name="Narihiro T."/>
            <person name="Kuroda K."/>
            <person name="Liu W.-T."/>
        </authorList>
    </citation>
    <scope>NUCLEOTIDE SEQUENCE</scope>
    <source>
        <strain evidence="4">ADurb.Bin160</strain>
    </source>
</reference>
<evidence type="ECO:0000256" key="2">
    <source>
        <dbReference type="ARBA" id="ARBA00022729"/>
    </source>
</evidence>
<keyword evidence="4" id="KW-0378">Hydrolase</keyword>
<evidence type="ECO:0000256" key="1">
    <source>
        <dbReference type="ARBA" id="ARBA00004613"/>
    </source>
</evidence>
<dbReference type="InterPro" id="IPR011330">
    <property type="entry name" value="Glyco_hydro/deAcase_b/a-brl"/>
</dbReference>
<keyword evidence="2" id="KW-0732">Signal</keyword>
<comment type="caution">
    <text evidence="4">The sequence shown here is derived from an EMBL/GenBank/DDBJ whole genome shotgun (WGS) entry which is preliminary data.</text>
</comment>
<dbReference type="CDD" id="cd10918">
    <property type="entry name" value="CE4_NodB_like_5s_6s"/>
    <property type="match status" value="1"/>
</dbReference>
<dbReference type="PANTHER" id="PTHR34216">
    <property type="match status" value="1"/>
</dbReference>
<gene>
    <name evidence="4" type="primary">pgaB</name>
    <name evidence="4" type="ORF">BWY04_00983</name>
</gene>
<dbReference type="GO" id="GO:0005576">
    <property type="term" value="C:extracellular region"/>
    <property type="evidence" value="ECO:0007669"/>
    <property type="project" value="UniProtKB-SubCell"/>
</dbReference>
<sequence>MSYSPQNLEKLLIFFQTNNIETLTFWDIIKIINGTKEIPSKAVILTFDDGHKDHYTNAFPVLKKYNAKAVFFIISSKPNKDPKYANWEQIKEISNAGFEI</sequence>
<dbReference type="PANTHER" id="PTHR34216:SF3">
    <property type="entry name" value="POLY-BETA-1,6-N-ACETYL-D-GLUCOSAMINE N-DEACETYLASE"/>
    <property type="match status" value="1"/>
</dbReference>
<evidence type="ECO:0000313" key="4">
    <source>
        <dbReference type="EMBL" id="OQB41176.1"/>
    </source>
</evidence>
<dbReference type="PROSITE" id="PS51677">
    <property type="entry name" value="NODB"/>
    <property type="match status" value="1"/>
</dbReference>
<dbReference type="AlphaFoldDB" id="A0A1V5ZM77"/>
<dbReference type="InterPro" id="IPR051398">
    <property type="entry name" value="Polysacch_Deacetylase"/>
</dbReference>
<accession>A0A1V5ZM77</accession>
<proteinExistence type="predicted"/>
<protein>
    <submittedName>
        <fullName evidence="4">Poly-beta-1,6-N-acetyl-D-glucosamine N-deacetylase</fullName>
        <ecNumber evidence="4">3.5.1.-</ecNumber>
    </submittedName>
</protein>
<dbReference type="GO" id="GO:0005975">
    <property type="term" value="P:carbohydrate metabolic process"/>
    <property type="evidence" value="ECO:0007669"/>
    <property type="project" value="InterPro"/>
</dbReference>
<dbReference type="InterPro" id="IPR002509">
    <property type="entry name" value="NODB_dom"/>
</dbReference>
<dbReference type="Pfam" id="PF01522">
    <property type="entry name" value="Polysacc_deac_1"/>
    <property type="match status" value="1"/>
</dbReference>